<sequence>MTVHRVGAGDGYTYLTRQVATGDNLHGWETLASYYAASGNPPGVWYGRGAQHAGITGQVDEAQMANLYGQGLHPDTDEPLGRRFPAFQPLEERLAARLARRQTELGAPVPPDEAERIRIEELGRERQAVSAWDLVFTPVKSINVLLALADEEIQAEIKAAHQVAWQSVLDYADIEIALTRRGAGGIAQVETHGLIAAAFDHFDSRAGDPNLHTHVVISAKVQGLDGKWRALDATALHRAAVALSERYTSRIEQELTARLGVVFANRTEPGVRGGKRPVREIVGVPDVLLLEFSSRRQAIETHLARLVADYRTTHGQAPDASTMYRLAEQATLATRARKQHTSLLDQQAEWRARAEALIGRDGVDQLMDAVRQTGQDTSRAPAVPITAVAVAQLAAATVEAVQEQRSTWGRWHVEAEAHRQVREQPHVLDRAALVAQVTAAVLSPVHSVQLTVPRAEPPAPDVLRRSVDGGVVFDRKDATLYTSMAILAAEDRLLAATARPAGVAVDPLLAAAFAERGGLSDEQSHAVRQLVSRDTLLGVLIGPAGAGKTTTMRAVVQAWQAAGREVLALAPSQVAAAVLAESIGGGVRAENTAKWLYETTTPGRGGPAWELRPGTLVLVDEASLAGTLALDRIVAQAAAVGAAVRFIGDHRQLDAVQAGGALRLLATDTSVAELAEVRRFTAEWEGPASLRLRAGDTAVIGTYIDHGRVVDGDRETLLTTMLTRWATDTAAGKRSLLIAADRDTVTELNARARAYRLSRGEVSASGVTLPDGTTAGLGDVIVTRRNDRTLVARGGRDFVKNRDVWIVTQVHADGALTVTHTDHEGTLTLPASYVATAVELGYASTAHGAQGITVDTSRVLVTEADSASYLYVSLTRGRATNEAYVVVHPLVDIDADHAAPLPRDVRAVLGTVLSRDSGQRSATETLREAFAVADGDLAGFTARYHYAADLSRIPALVALLEQVLPAEVAAAAASDPALGALAHTLDVATPIGGDQAETLAAAIAFQDRPIDDARSVPQLLTWRLQRLIDAHPDRFGPEASPSLPDAVPDAATVLLGPSPAEEGLLRDYLDHLRSQVTERAEALGEAAVNVPPTWALDALNAVPEDPTIRALWQHTVGVVAAYREASAISGDAQPLGAPPDQSMPAHQRAAYLQASRLLEHSRARIATTARMARLADLRTRLAQTSPTSTGGQPRQPQDRAQNPSQFYNRSNPGYEQEQPPLQNPTDPYDPPEYTGPDRDR</sequence>
<feature type="domain" description="TrwC relaxase" evidence="4">
    <location>
        <begin position="8"/>
        <end position="356"/>
    </location>
</feature>
<feature type="region of interest" description="Disordered" evidence="3">
    <location>
        <begin position="1179"/>
        <end position="1240"/>
    </location>
</feature>
<proteinExistence type="predicted"/>
<evidence type="ECO:0000256" key="1">
    <source>
        <dbReference type="ARBA" id="ARBA00022741"/>
    </source>
</evidence>
<dbReference type="InterPro" id="IPR027417">
    <property type="entry name" value="P-loop_NTPase"/>
</dbReference>
<keyword evidence="6" id="KW-1185">Reference proteome</keyword>
<dbReference type="EMBL" id="FAOZ01000047">
    <property type="protein sequence ID" value="CUU60762.1"/>
    <property type="molecule type" value="Genomic_DNA"/>
</dbReference>
<dbReference type="NCBIfam" id="NF041492">
    <property type="entry name" value="MobF"/>
    <property type="match status" value="1"/>
</dbReference>
<evidence type="ECO:0000313" key="6">
    <source>
        <dbReference type="Proteomes" id="UP000198802"/>
    </source>
</evidence>
<organism evidence="5 6">
    <name type="scientific">Parafrankia irregularis</name>
    <dbReference type="NCBI Taxonomy" id="795642"/>
    <lineage>
        <taxon>Bacteria</taxon>
        <taxon>Bacillati</taxon>
        <taxon>Actinomycetota</taxon>
        <taxon>Actinomycetes</taxon>
        <taxon>Frankiales</taxon>
        <taxon>Frankiaceae</taxon>
        <taxon>Parafrankia</taxon>
    </lineage>
</organism>
<reference evidence="6" key="1">
    <citation type="submission" date="2015-11" db="EMBL/GenBank/DDBJ databases">
        <authorList>
            <person name="Varghese N."/>
        </authorList>
    </citation>
    <scope>NUCLEOTIDE SEQUENCE [LARGE SCALE GENOMIC DNA]</scope>
    <source>
        <strain evidence="6">DSM 45899</strain>
    </source>
</reference>
<keyword evidence="2" id="KW-0067">ATP-binding</keyword>
<dbReference type="SUPFAM" id="SSF52540">
    <property type="entry name" value="P-loop containing nucleoside triphosphate hydrolases"/>
    <property type="match status" value="2"/>
</dbReference>
<dbReference type="AlphaFoldDB" id="A0A0S4R1V9"/>
<dbReference type="Proteomes" id="UP000198802">
    <property type="component" value="Unassembled WGS sequence"/>
</dbReference>
<dbReference type="Pfam" id="PF08751">
    <property type="entry name" value="TrwC"/>
    <property type="match status" value="1"/>
</dbReference>
<dbReference type="GO" id="GO:0003678">
    <property type="term" value="F:DNA helicase activity"/>
    <property type="evidence" value="ECO:0007669"/>
    <property type="project" value="UniProtKB-ARBA"/>
</dbReference>
<keyword evidence="1" id="KW-0547">Nucleotide-binding</keyword>
<dbReference type="PANTHER" id="PTHR43788:SF6">
    <property type="entry name" value="DNA HELICASE B"/>
    <property type="match status" value="1"/>
</dbReference>
<dbReference type="Gene3D" id="3.40.50.300">
    <property type="entry name" value="P-loop containing nucleotide triphosphate hydrolases"/>
    <property type="match status" value="2"/>
</dbReference>
<evidence type="ECO:0000256" key="2">
    <source>
        <dbReference type="ARBA" id="ARBA00022840"/>
    </source>
</evidence>
<dbReference type="InterPro" id="IPR050534">
    <property type="entry name" value="Coronavir_polyprotein_1ab"/>
</dbReference>
<dbReference type="PANTHER" id="PTHR43788">
    <property type="entry name" value="DNA2/NAM7 HELICASE FAMILY MEMBER"/>
    <property type="match status" value="1"/>
</dbReference>
<dbReference type="Pfam" id="PF13604">
    <property type="entry name" value="AAA_30"/>
    <property type="match status" value="1"/>
</dbReference>
<evidence type="ECO:0000256" key="3">
    <source>
        <dbReference type="SAM" id="MobiDB-lite"/>
    </source>
</evidence>
<evidence type="ECO:0000259" key="4">
    <source>
        <dbReference type="Pfam" id="PF08751"/>
    </source>
</evidence>
<protein>
    <submittedName>
        <fullName evidence="5">Conjugative relaxase domain-containing protein, TrwC/TraI family</fullName>
    </submittedName>
</protein>
<dbReference type="Gene3D" id="2.30.30.940">
    <property type="match status" value="1"/>
</dbReference>
<dbReference type="GO" id="GO:0005524">
    <property type="term" value="F:ATP binding"/>
    <property type="evidence" value="ECO:0007669"/>
    <property type="project" value="UniProtKB-KW"/>
</dbReference>
<dbReference type="RefSeq" id="WP_091286177.1">
    <property type="nucleotide sequence ID" value="NZ_FAOZ01000047.1"/>
</dbReference>
<name>A0A0S4R1V9_9ACTN</name>
<gene>
    <name evidence="5" type="ORF">Ga0074812_1478</name>
</gene>
<dbReference type="SUPFAM" id="SSF55464">
    <property type="entry name" value="Origin of replication-binding domain, RBD-like"/>
    <property type="match status" value="1"/>
</dbReference>
<accession>A0A0S4R1V9</accession>
<dbReference type="CDD" id="cd18809">
    <property type="entry name" value="SF1_C_RecD"/>
    <property type="match status" value="1"/>
</dbReference>
<evidence type="ECO:0000313" key="5">
    <source>
        <dbReference type="EMBL" id="CUU60762.1"/>
    </source>
</evidence>
<dbReference type="InterPro" id="IPR014862">
    <property type="entry name" value="TrwC"/>
</dbReference>
<feature type="compositionally biased region" description="Polar residues" evidence="3">
    <location>
        <begin position="1181"/>
        <end position="1225"/>
    </location>
</feature>